<dbReference type="Gene3D" id="1.10.1660.10">
    <property type="match status" value="1"/>
</dbReference>
<dbReference type="GO" id="GO:0003700">
    <property type="term" value="F:DNA-binding transcription factor activity"/>
    <property type="evidence" value="ECO:0007669"/>
    <property type="project" value="InterPro"/>
</dbReference>
<reference evidence="6" key="2">
    <citation type="submission" date="2023-10" db="EMBL/GenBank/DDBJ databases">
        <authorList>
            <person name="Khurajog B."/>
        </authorList>
    </citation>
    <scope>NUCLEOTIDE SEQUENCE</scope>
    <source>
        <strain evidence="6">BF14</strain>
    </source>
</reference>
<dbReference type="Pfam" id="PF13411">
    <property type="entry name" value="MerR_1"/>
    <property type="match status" value="1"/>
</dbReference>
<proteinExistence type="predicted"/>
<dbReference type="InterPro" id="IPR000551">
    <property type="entry name" value="MerR-type_HTH_dom"/>
</dbReference>
<dbReference type="EMBL" id="JAWJAX010000002">
    <property type="protein sequence ID" value="MDV2910596.1"/>
    <property type="molecule type" value="Genomic_DNA"/>
</dbReference>
<dbReference type="SUPFAM" id="SSF46955">
    <property type="entry name" value="Putative DNA-binding domain"/>
    <property type="match status" value="1"/>
</dbReference>
<dbReference type="GO" id="GO:0003677">
    <property type="term" value="F:DNA binding"/>
    <property type="evidence" value="ECO:0007669"/>
    <property type="project" value="UniProtKB-KW"/>
</dbReference>
<reference evidence="6" key="1">
    <citation type="journal article" date="2023" name="PeerJ">
        <title>Selection and evaluation of lactic acid bacteria from chicken feces in Thailand as potential probiotics.</title>
        <authorList>
            <person name="Khurajog B."/>
            <person name="Disastra Y."/>
            <person name="Lawwyne L.D."/>
            <person name="Sirichokchatchawan W."/>
            <person name="Niyomtham W."/>
            <person name="Yindee J."/>
            <person name="Hampson D.J."/>
            <person name="Prapasarakul N."/>
        </authorList>
    </citation>
    <scope>NUCLEOTIDE SEQUENCE</scope>
    <source>
        <strain evidence="6">BF14</strain>
    </source>
</reference>
<dbReference type="PANTHER" id="PTHR30204">
    <property type="entry name" value="REDOX-CYCLING DRUG-SENSING TRANSCRIPTIONAL ACTIVATOR SOXR"/>
    <property type="match status" value="1"/>
</dbReference>
<dbReference type="InterPro" id="IPR011256">
    <property type="entry name" value="Reg_factor_effector_dom_sf"/>
</dbReference>
<comment type="caution">
    <text evidence="6">The sequence shown here is derived from an EMBL/GenBank/DDBJ whole genome shotgun (WGS) entry which is preliminary data.</text>
</comment>
<evidence type="ECO:0000256" key="1">
    <source>
        <dbReference type="ARBA" id="ARBA00022491"/>
    </source>
</evidence>
<dbReference type="Proteomes" id="UP001280415">
    <property type="component" value="Unassembled WGS sequence"/>
</dbReference>
<gene>
    <name evidence="6" type="ORF">R0H03_01760</name>
</gene>
<sequence length="266" mass="30872">MLKISEMAKLADTTRRTLIFYDEKDVFKPARKTSTSYRYYTYDQLYDLMFIRGLRSLDIPLDKIKKIKNTNEATSELLATQKQIDQKLSELIKIKKIINKRLEKNNCLKLENLYQPIIKEHNQLFFWCSPQSISCTAEEVAEMFSKFYKELDDLAVVNTGKSGFLTNLSLKDPNGYDEASFRIIKENDLAKRSAVMPMIERPPGKYVSICVENTLKGIHKGLNQLKIFCTQNNLKTNEYLWQINASDDLVENGASKYGWLEYSIIN</sequence>
<dbReference type="PROSITE" id="PS50937">
    <property type="entry name" value="HTH_MERR_2"/>
    <property type="match status" value="1"/>
</dbReference>
<keyword evidence="4" id="KW-0804">Transcription</keyword>
<evidence type="ECO:0000256" key="4">
    <source>
        <dbReference type="ARBA" id="ARBA00023163"/>
    </source>
</evidence>
<evidence type="ECO:0000256" key="3">
    <source>
        <dbReference type="ARBA" id="ARBA00023125"/>
    </source>
</evidence>
<protein>
    <submittedName>
        <fullName evidence="6">MerR family transcriptional regulator</fullName>
    </submittedName>
</protein>
<dbReference type="RefSeq" id="WP_317051910.1">
    <property type="nucleotide sequence ID" value="NZ_CP140878.1"/>
</dbReference>
<dbReference type="AlphaFoldDB" id="A0AAW8YLG7"/>
<evidence type="ECO:0000259" key="5">
    <source>
        <dbReference type="PROSITE" id="PS50937"/>
    </source>
</evidence>
<name>A0AAW8YLG7_PEDAC</name>
<dbReference type="PANTHER" id="PTHR30204:SF69">
    <property type="entry name" value="MERR-FAMILY TRANSCRIPTIONAL REGULATOR"/>
    <property type="match status" value="1"/>
</dbReference>
<evidence type="ECO:0000313" key="6">
    <source>
        <dbReference type="EMBL" id="MDV2910596.1"/>
    </source>
</evidence>
<keyword evidence="3" id="KW-0238">DNA-binding</keyword>
<keyword evidence="2" id="KW-0805">Transcription regulation</keyword>
<dbReference type="InterPro" id="IPR009061">
    <property type="entry name" value="DNA-bd_dom_put_sf"/>
</dbReference>
<feature type="domain" description="HTH merR-type" evidence="5">
    <location>
        <begin position="1"/>
        <end position="70"/>
    </location>
</feature>
<accession>A0AAW8YLG7</accession>
<dbReference type="SMART" id="SM00422">
    <property type="entry name" value="HTH_MERR"/>
    <property type="match status" value="1"/>
</dbReference>
<dbReference type="Gene3D" id="3.20.80.10">
    <property type="entry name" value="Regulatory factor, effector binding domain"/>
    <property type="match status" value="1"/>
</dbReference>
<dbReference type="InterPro" id="IPR047057">
    <property type="entry name" value="MerR_fam"/>
</dbReference>
<organism evidence="6 7">
    <name type="scientific">Pediococcus acidilactici</name>
    <dbReference type="NCBI Taxonomy" id="1254"/>
    <lineage>
        <taxon>Bacteria</taxon>
        <taxon>Bacillati</taxon>
        <taxon>Bacillota</taxon>
        <taxon>Bacilli</taxon>
        <taxon>Lactobacillales</taxon>
        <taxon>Lactobacillaceae</taxon>
        <taxon>Pediococcus</taxon>
        <taxon>Pediococcus acidilactici group</taxon>
    </lineage>
</organism>
<evidence type="ECO:0000313" key="7">
    <source>
        <dbReference type="Proteomes" id="UP001280415"/>
    </source>
</evidence>
<keyword evidence="1" id="KW-0678">Repressor</keyword>
<evidence type="ECO:0000256" key="2">
    <source>
        <dbReference type="ARBA" id="ARBA00023015"/>
    </source>
</evidence>